<dbReference type="Pfam" id="PF10065">
    <property type="entry name" value="DUF2303"/>
    <property type="match status" value="1"/>
</dbReference>
<dbReference type="Proteomes" id="UP001596084">
    <property type="component" value="Unassembled WGS sequence"/>
</dbReference>
<comment type="caution">
    <text evidence="1">The sequence shown here is derived from an EMBL/GenBank/DDBJ whole genome shotgun (WGS) entry which is preliminary data.</text>
</comment>
<dbReference type="RefSeq" id="WP_068832027.1">
    <property type="nucleotide sequence ID" value="NZ_JBHSMX010000066.1"/>
</dbReference>
<name>A0ABW0QIM6_9BURK</name>
<reference evidence="2" key="1">
    <citation type="journal article" date="2019" name="Int. J. Syst. Evol. Microbiol.">
        <title>The Global Catalogue of Microorganisms (GCM) 10K type strain sequencing project: providing services to taxonomists for standard genome sequencing and annotation.</title>
        <authorList>
            <consortium name="The Broad Institute Genomics Platform"/>
            <consortium name="The Broad Institute Genome Sequencing Center for Infectious Disease"/>
            <person name="Wu L."/>
            <person name="Ma J."/>
        </authorList>
    </citation>
    <scope>NUCLEOTIDE SEQUENCE [LARGE SCALE GENOMIC DNA]</scope>
    <source>
        <strain evidence="2">CGMCC 4.7277</strain>
    </source>
</reference>
<accession>A0ABW0QIM6</accession>
<gene>
    <name evidence="1" type="ORF">ACFPP7_24515</name>
</gene>
<keyword evidence="2" id="KW-1185">Reference proteome</keyword>
<protein>
    <submittedName>
        <fullName evidence="1">DUF2303 family protein</fullName>
    </submittedName>
</protein>
<sequence>MDSLKENFDLVQTLAAAAMASEKVGSSHQLLVPPNYSHKDISELVEKAAPAPFRKRGTVQLGNIASLLAYCADQNGADTERAADFGYLFADPETRSITAVFNDHRGPTPGWRDHRASFKAEYTPEFDNWLRHNKQPKSQTEFAEFIEDNFADLQGEDATNLLNVATTIQATTGINFASARRLQDGQTQLTYNEVIDAKAGADGALKIPQTFALGLRIFKNGGGYKLTARLKYRLAGGGVKFWYELERPERAVEDAFQGYIDELTEKSGYTVLIGKP</sequence>
<evidence type="ECO:0000313" key="2">
    <source>
        <dbReference type="Proteomes" id="UP001596084"/>
    </source>
</evidence>
<dbReference type="EMBL" id="JBHSMX010000066">
    <property type="protein sequence ID" value="MFC5524047.1"/>
    <property type="molecule type" value="Genomic_DNA"/>
</dbReference>
<evidence type="ECO:0000313" key="1">
    <source>
        <dbReference type="EMBL" id="MFC5524047.1"/>
    </source>
</evidence>
<proteinExistence type="predicted"/>
<dbReference type="InterPro" id="IPR019276">
    <property type="entry name" value="DUF2303"/>
</dbReference>
<organism evidence="1 2">
    <name type="scientific">Polaromonas jejuensis</name>
    <dbReference type="NCBI Taxonomy" id="457502"/>
    <lineage>
        <taxon>Bacteria</taxon>
        <taxon>Pseudomonadati</taxon>
        <taxon>Pseudomonadota</taxon>
        <taxon>Betaproteobacteria</taxon>
        <taxon>Burkholderiales</taxon>
        <taxon>Comamonadaceae</taxon>
        <taxon>Polaromonas</taxon>
    </lineage>
</organism>